<organism evidence="3 4">
    <name type="scientific">Pedobacter lithocola</name>
    <dbReference type="NCBI Taxonomy" id="1908239"/>
    <lineage>
        <taxon>Bacteria</taxon>
        <taxon>Pseudomonadati</taxon>
        <taxon>Bacteroidota</taxon>
        <taxon>Sphingobacteriia</taxon>
        <taxon>Sphingobacteriales</taxon>
        <taxon>Sphingobacteriaceae</taxon>
        <taxon>Pedobacter</taxon>
    </lineage>
</organism>
<dbReference type="SMART" id="SM00530">
    <property type="entry name" value="HTH_XRE"/>
    <property type="match status" value="1"/>
</dbReference>
<keyword evidence="1" id="KW-0238">DNA-binding</keyword>
<evidence type="ECO:0000313" key="3">
    <source>
        <dbReference type="EMBL" id="MFC4209555.1"/>
    </source>
</evidence>
<dbReference type="Pfam" id="PF01381">
    <property type="entry name" value="HTH_3"/>
    <property type="match status" value="1"/>
</dbReference>
<protein>
    <submittedName>
        <fullName evidence="3">Helix-turn-helix domain-containing protein</fullName>
    </submittedName>
</protein>
<dbReference type="InterPro" id="IPR050807">
    <property type="entry name" value="TransReg_Diox_bact_type"/>
</dbReference>
<dbReference type="InterPro" id="IPR010982">
    <property type="entry name" value="Lambda_DNA-bd_dom_sf"/>
</dbReference>
<dbReference type="PANTHER" id="PTHR46797:SF1">
    <property type="entry name" value="METHYLPHOSPHONATE SYNTHASE"/>
    <property type="match status" value="1"/>
</dbReference>
<comment type="caution">
    <text evidence="3">The sequence shown here is derived from an EMBL/GenBank/DDBJ whole genome shotgun (WGS) entry which is preliminary data.</text>
</comment>
<dbReference type="EMBL" id="JBHSBW010000001">
    <property type="protein sequence ID" value="MFC4209555.1"/>
    <property type="molecule type" value="Genomic_DNA"/>
</dbReference>
<evidence type="ECO:0000313" key="4">
    <source>
        <dbReference type="Proteomes" id="UP001595789"/>
    </source>
</evidence>
<accession>A0ABV8P5W0</accession>
<feature type="domain" description="HTH cro/C1-type" evidence="2">
    <location>
        <begin position="33"/>
        <end position="87"/>
    </location>
</feature>
<dbReference type="CDD" id="cd00093">
    <property type="entry name" value="HTH_XRE"/>
    <property type="match status" value="1"/>
</dbReference>
<dbReference type="SUPFAM" id="SSF47413">
    <property type="entry name" value="lambda repressor-like DNA-binding domains"/>
    <property type="match status" value="1"/>
</dbReference>
<dbReference type="PANTHER" id="PTHR46797">
    <property type="entry name" value="HTH-TYPE TRANSCRIPTIONAL REGULATOR"/>
    <property type="match status" value="1"/>
</dbReference>
<dbReference type="PROSITE" id="PS50943">
    <property type="entry name" value="HTH_CROC1"/>
    <property type="match status" value="1"/>
</dbReference>
<dbReference type="InterPro" id="IPR001387">
    <property type="entry name" value="Cro/C1-type_HTH"/>
</dbReference>
<dbReference type="Gene3D" id="1.10.260.40">
    <property type="entry name" value="lambda repressor-like DNA-binding domains"/>
    <property type="match status" value="1"/>
</dbReference>
<evidence type="ECO:0000256" key="1">
    <source>
        <dbReference type="ARBA" id="ARBA00023125"/>
    </source>
</evidence>
<dbReference type="Proteomes" id="UP001595789">
    <property type="component" value="Unassembled WGS sequence"/>
</dbReference>
<sequence>MITLESLNLFFLLSYLIIVMTEEELLKKIGQRIKELRREKGMPQIELAVELNYEKSNMSRLESGRVNPRITTLFKVAKALDVDLQELINITK</sequence>
<reference evidence="4" key="1">
    <citation type="journal article" date="2019" name="Int. J. Syst. Evol. Microbiol.">
        <title>The Global Catalogue of Microorganisms (GCM) 10K type strain sequencing project: providing services to taxonomists for standard genome sequencing and annotation.</title>
        <authorList>
            <consortium name="The Broad Institute Genomics Platform"/>
            <consortium name="The Broad Institute Genome Sequencing Center for Infectious Disease"/>
            <person name="Wu L."/>
            <person name="Ma J."/>
        </authorList>
    </citation>
    <scope>NUCLEOTIDE SEQUENCE [LARGE SCALE GENOMIC DNA]</scope>
    <source>
        <strain evidence="4">CCM 8691</strain>
    </source>
</reference>
<proteinExistence type="predicted"/>
<evidence type="ECO:0000259" key="2">
    <source>
        <dbReference type="PROSITE" id="PS50943"/>
    </source>
</evidence>
<keyword evidence="4" id="KW-1185">Reference proteome</keyword>
<gene>
    <name evidence="3" type="ORF">ACFOWA_00085</name>
</gene>
<name>A0ABV8P5W0_9SPHI</name>